<evidence type="ECO:0000256" key="1">
    <source>
        <dbReference type="ARBA" id="ARBA00003217"/>
    </source>
</evidence>
<dbReference type="UniPathway" id="UPA00219"/>
<dbReference type="Gene3D" id="3.40.710.10">
    <property type="entry name" value="DD-peptidase/beta-lactamase superfamily"/>
    <property type="match status" value="1"/>
</dbReference>
<evidence type="ECO:0000256" key="14">
    <source>
        <dbReference type="PIRSR" id="PIRSR618044-2"/>
    </source>
</evidence>
<keyword evidence="5 18" id="KW-0121">Carboxypeptidase</keyword>
<feature type="domain" description="Peptidase S11 D-Ala-D-Ala carboxypeptidase A C-terminal" evidence="17">
    <location>
        <begin position="290"/>
        <end position="380"/>
    </location>
</feature>
<dbReference type="AlphaFoldDB" id="A4A9P1"/>
<evidence type="ECO:0000256" key="2">
    <source>
        <dbReference type="ARBA" id="ARBA00004752"/>
    </source>
</evidence>
<sequence length="401" mass="43461">MPNTLPRPSASPCPRAITACLTLLLAAFSVAVSAQNIVPAPPEVAARAYLLVDANSGAVLVESNADEQLPPASLTKLMTAYVLASEIEAGRVSRDDQVTVSRNAWSQNPVFNGSSLMWIEPRKPVTIGQLEQGVVISSGNDATVAVAEHIAGSEAAFADLMNKHAAELGLHGTYFANSHGLPHPQHLTTARDLATLAKNIIARFPEHYKVYSQRDYTYNDIKQYNRNKLLGEDPSVDGLKTGYTREAGYGLVASAERNGMRLISVVMGTESTRARARETRSLLNYGFRFYETDVMVAGAEELEKPRVWKGVADYVSVGIADDVVMTLPRGKRNNLVRELVLMDPISAPLAVGDALGELTLTLDGEVLQQIPLVALEPVEAAGFFARIWDMLLMWLAQLFGG</sequence>
<gene>
    <name evidence="18" type="ORF">KT71_07509</name>
</gene>
<feature type="binding site" evidence="14">
    <location>
        <position position="240"/>
    </location>
    <ligand>
        <name>substrate</name>
    </ligand>
</feature>
<dbReference type="InterPro" id="IPR012338">
    <property type="entry name" value="Beta-lactam/transpept-like"/>
</dbReference>
<organism evidence="18 19">
    <name type="scientific">Congregibacter litoralis KT71</name>
    <dbReference type="NCBI Taxonomy" id="314285"/>
    <lineage>
        <taxon>Bacteria</taxon>
        <taxon>Pseudomonadati</taxon>
        <taxon>Pseudomonadota</taxon>
        <taxon>Gammaproteobacteria</taxon>
        <taxon>Cellvibrionales</taxon>
        <taxon>Halieaceae</taxon>
        <taxon>Congregibacter</taxon>
    </lineage>
</organism>
<evidence type="ECO:0000256" key="13">
    <source>
        <dbReference type="PIRSR" id="PIRSR618044-1"/>
    </source>
</evidence>
<dbReference type="Pfam" id="PF07943">
    <property type="entry name" value="PBP5_C"/>
    <property type="match status" value="1"/>
</dbReference>
<dbReference type="InterPro" id="IPR012907">
    <property type="entry name" value="Peptidase_S11_C"/>
</dbReference>
<comment type="pathway">
    <text evidence="2">Cell wall biogenesis; peptidoglycan biosynthesis.</text>
</comment>
<dbReference type="InterPro" id="IPR018044">
    <property type="entry name" value="Peptidase_S11"/>
</dbReference>
<dbReference type="GO" id="GO:0008360">
    <property type="term" value="P:regulation of cell shape"/>
    <property type="evidence" value="ECO:0007669"/>
    <property type="project" value="UniProtKB-KW"/>
</dbReference>
<protein>
    <recommendedName>
        <fullName evidence="4">serine-type D-Ala-D-Ala carboxypeptidase</fullName>
        <ecNumber evidence="4">3.4.16.4</ecNumber>
    </recommendedName>
</protein>
<evidence type="ECO:0000256" key="10">
    <source>
        <dbReference type="ARBA" id="ARBA00022984"/>
    </source>
</evidence>
<dbReference type="STRING" id="314285.KT71_07509"/>
<keyword evidence="7 16" id="KW-0732">Signal</keyword>
<reference evidence="18 19" key="2">
    <citation type="journal article" date="2009" name="PLoS ONE">
        <title>The photosynthetic apparatus and its regulation in the aerobic gammaproteobacterium Congregibacter litoralis gen. nov., sp. nov.</title>
        <authorList>
            <person name="Spring S."/>
            <person name="Lunsdorf H."/>
            <person name="Fuchs B.M."/>
            <person name="Tindall B.J."/>
        </authorList>
    </citation>
    <scope>NUCLEOTIDE SEQUENCE [LARGE SCALE GENOMIC DNA]</scope>
    <source>
        <strain evidence="18">KT71</strain>
    </source>
</reference>
<accession>A4A9P1</accession>
<dbReference type="Gene3D" id="2.60.410.10">
    <property type="entry name" value="D-Ala-D-Ala carboxypeptidase, C-terminal domain"/>
    <property type="match status" value="1"/>
</dbReference>
<dbReference type="GO" id="GO:0071555">
    <property type="term" value="P:cell wall organization"/>
    <property type="evidence" value="ECO:0007669"/>
    <property type="project" value="UniProtKB-KW"/>
</dbReference>
<evidence type="ECO:0000313" key="18">
    <source>
        <dbReference type="EMBL" id="EAQ97208.2"/>
    </source>
</evidence>
<evidence type="ECO:0000256" key="9">
    <source>
        <dbReference type="ARBA" id="ARBA00022960"/>
    </source>
</evidence>
<keyword evidence="19" id="KW-1185">Reference proteome</keyword>
<proteinExistence type="inferred from homology"/>
<keyword evidence="11" id="KW-0961">Cell wall biogenesis/degradation</keyword>
<dbReference type="Proteomes" id="UP000019205">
    <property type="component" value="Chromosome"/>
</dbReference>
<evidence type="ECO:0000313" key="19">
    <source>
        <dbReference type="Proteomes" id="UP000019205"/>
    </source>
</evidence>
<dbReference type="RefSeq" id="WP_023660310.1">
    <property type="nucleotide sequence ID" value="NZ_CM002299.1"/>
</dbReference>
<dbReference type="PANTHER" id="PTHR21581">
    <property type="entry name" value="D-ALANYL-D-ALANINE CARBOXYPEPTIDASE"/>
    <property type="match status" value="1"/>
</dbReference>
<evidence type="ECO:0000256" key="12">
    <source>
        <dbReference type="ARBA" id="ARBA00034000"/>
    </source>
</evidence>
<keyword evidence="8 18" id="KW-0378">Hydrolase</keyword>
<dbReference type="PANTHER" id="PTHR21581:SF6">
    <property type="entry name" value="TRAFFICKING PROTEIN PARTICLE COMPLEX SUBUNIT 12"/>
    <property type="match status" value="1"/>
</dbReference>
<dbReference type="EC" id="3.4.16.4" evidence="4"/>
<dbReference type="EMBL" id="AAOA02000004">
    <property type="protein sequence ID" value="EAQ97208.2"/>
    <property type="molecule type" value="Genomic_DNA"/>
</dbReference>
<dbReference type="Pfam" id="PF00768">
    <property type="entry name" value="Peptidase_S11"/>
    <property type="match status" value="1"/>
</dbReference>
<evidence type="ECO:0000256" key="4">
    <source>
        <dbReference type="ARBA" id="ARBA00012448"/>
    </source>
</evidence>
<feature type="active site" description="Acyl-ester intermediate" evidence="13">
    <location>
        <position position="73"/>
    </location>
</feature>
<feature type="signal peptide" evidence="16">
    <location>
        <begin position="1"/>
        <end position="34"/>
    </location>
</feature>
<reference evidence="18 19" key="1">
    <citation type="journal article" date="2007" name="Proc. Natl. Acad. Sci. U.S.A.">
        <title>Characterization of a marine gammaproteobacterium capable of aerobic anoxygenic photosynthesis.</title>
        <authorList>
            <person name="Fuchs B.M."/>
            <person name="Spring S."/>
            <person name="Teeling H."/>
            <person name="Quast C."/>
            <person name="Wulf J."/>
            <person name="Schattenhofer M."/>
            <person name="Yan S."/>
            <person name="Ferriera S."/>
            <person name="Johnson J."/>
            <person name="Glockner F.O."/>
            <person name="Amann R."/>
        </authorList>
    </citation>
    <scope>NUCLEOTIDE SEQUENCE [LARGE SCALE GENOMIC DNA]</scope>
    <source>
        <strain evidence="18">KT71</strain>
    </source>
</reference>
<comment type="function">
    <text evidence="1">Removes C-terminal D-alanyl residues from sugar-peptide cell wall precursors.</text>
</comment>
<dbReference type="GO" id="GO:0009252">
    <property type="term" value="P:peptidoglycan biosynthetic process"/>
    <property type="evidence" value="ECO:0007669"/>
    <property type="project" value="UniProtKB-UniPathway"/>
</dbReference>
<dbReference type="SMART" id="SM00936">
    <property type="entry name" value="PBP5_C"/>
    <property type="match status" value="1"/>
</dbReference>
<dbReference type="HOGENOM" id="CLU_027070_8_1_6"/>
<dbReference type="SUPFAM" id="SSF69189">
    <property type="entry name" value="Penicillin-binding protein associated domain"/>
    <property type="match status" value="1"/>
</dbReference>
<evidence type="ECO:0000259" key="17">
    <source>
        <dbReference type="SMART" id="SM00936"/>
    </source>
</evidence>
<evidence type="ECO:0000256" key="6">
    <source>
        <dbReference type="ARBA" id="ARBA00022670"/>
    </source>
</evidence>
<dbReference type="SUPFAM" id="SSF56601">
    <property type="entry name" value="beta-lactamase/transpeptidase-like"/>
    <property type="match status" value="1"/>
</dbReference>
<evidence type="ECO:0000256" key="8">
    <source>
        <dbReference type="ARBA" id="ARBA00022801"/>
    </source>
</evidence>
<dbReference type="InterPro" id="IPR001967">
    <property type="entry name" value="Peptidase_S11_N"/>
</dbReference>
<comment type="similarity">
    <text evidence="3 15">Belongs to the peptidase S11 family.</text>
</comment>
<evidence type="ECO:0000256" key="15">
    <source>
        <dbReference type="RuleBase" id="RU004016"/>
    </source>
</evidence>
<dbReference type="eggNOG" id="COG1686">
    <property type="taxonomic scope" value="Bacteria"/>
</dbReference>
<evidence type="ECO:0000256" key="3">
    <source>
        <dbReference type="ARBA" id="ARBA00007164"/>
    </source>
</evidence>
<keyword evidence="6" id="KW-0645">Protease</keyword>
<evidence type="ECO:0000256" key="5">
    <source>
        <dbReference type="ARBA" id="ARBA00022645"/>
    </source>
</evidence>
<dbReference type="GO" id="GO:0006508">
    <property type="term" value="P:proteolysis"/>
    <property type="evidence" value="ECO:0007669"/>
    <property type="project" value="UniProtKB-KW"/>
</dbReference>
<dbReference type="InterPro" id="IPR037167">
    <property type="entry name" value="Peptidase_S11_C_sf"/>
</dbReference>
<evidence type="ECO:0000256" key="11">
    <source>
        <dbReference type="ARBA" id="ARBA00023316"/>
    </source>
</evidence>
<keyword evidence="10" id="KW-0573">Peptidoglycan synthesis</keyword>
<evidence type="ECO:0000256" key="7">
    <source>
        <dbReference type="ARBA" id="ARBA00022729"/>
    </source>
</evidence>
<comment type="catalytic activity">
    <reaction evidence="12">
        <text>Preferential cleavage: (Ac)2-L-Lys-D-Ala-|-D-Ala. Also transpeptidation of peptidyl-alanyl moieties that are N-acyl substituents of D-alanine.</text>
        <dbReference type="EC" id="3.4.16.4"/>
    </reaction>
</comment>
<dbReference type="InterPro" id="IPR015956">
    <property type="entry name" value="Peniciliin-bd_prot_C_sf"/>
</dbReference>
<feature type="active site" description="Proton acceptor" evidence="13">
    <location>
        <position position="76"/>
    </location>
</feature>
<feature type="chain" id="PRO_5002664349" description="serine-type D-Ala-D-Ala carboxypeptidase" evidence="16">
    <location>
        <begin position="35"/>
        <end position="401"/>
    </location>
</feature>
<evidence type="ECO:0000256" key="16">
    <source>
        <dbReference type="SAM" id="SignalP"/>
    </source>
</evidence>
<name>A4A9P1_9GAMM</name>
<comment type="caution">
    <text evidence="18">The sequence shown here is derived from an EMBL/GenBank/DDBJ whole genome shotgun (WGS) entry which is preliminary data.</text>
</comment>
<keyword evidence="9" id="KW-0133">Cell shape</keyword>
<feature type="active site" evidence="13">
    <location>
        <position position="138"/>
    </location>
</feature>
<dbReference type="PRINTS" id="PR00725">
    <property type="entry name" value="DADACBPTASE1"/>
</dbReference>
<dbReference type="GO" id="GO:0009002">
    <property type="term" value="F:serine-type D-Ala-D-Ala carboxypeptidase activity"/>
    <property type="evidence" value="ECO:0007669"/>
    <property type="project" value="UniProtKB-EC"/>
</dbReference>